<dbReference type="InterPro" id="IPR003115">
    <property type="entry name" value="ParB_N"/>
</dbReference>
<dbReference type="Pfam" id="PF02195">
    <property type="entry name" value="ParB_N"/>
    <property type="match status" value="1"/>
</dbReference>
<name>A0A7Y3T854_9HYPH</name>
<dbReference type="AlphaFoldDB" id="A0A7Y3T854"/>
<proteinExistence type="inferred from homology"/>
<dbReference type="SMART" id="SM00470">
    <property type="entry name" value="ParB"/>
    <property type="match status" value="1"/>
</dbReference>
<dbReference type="FunFam" id="1.10.10.2830:FF:000001">
    <property type="entry name" value="Chromosome partitioning protein ParB"/>
    <property type="match status" value="1"/>
</dbReference>
<reference evidence="4 5" key="1">
    <citation type="submission" date="2018-11" db="EMBL/GenBank/DDBJ databases">
        <title>Genome sequencing and analysis.</title>
        <authorList>
            <person name="Huang Y.-T."/>
        </authorList>
    </citation>
    <scope>NUCLEOTIDE SEQUENCE [LARGE SCALE GENOMIC DNA]</scope>
    <source>
        <strain evidence="4 5">SHIN</strain>
    </source>
</reference>
<dbReference type="Proteomes" id="UP000526233">
    <property type="component" value="Unassembled WGS sequence"/>
</dbReference>
<evidence type="ECO:0000256" key="2">
    <source>
        <dbReference type="SAM" id="Coils"/>
    </source>
</evidence>
<dbReference type="SUPFAM" id="SSF110849">
    <property type="entry name" value="ParB/Sulfiredoxin"/>
    <property type="match status" value="1"/>
</dbReference>
<feature type="coiled-coil region" evidence="2">
    <location>
        <begin position="311"/>
        <end position="338"/>
    </location>
</feature>
<dbReference type="EMBL" id="PKQI01000003">
    <property type="protein sequence ID" value="NNV22851.1"/>
    <property type="molecule type" value="Genomic_DNA"/>
</dbReference>
<dbReference type="InterPro" id="IPR050336">
    <property type="entry name" value="Chromosome_partition/occlusion"/>
</dbReference>
<dbReference type="GO" id="GO:0005694">
    <property type="term" value="C:chromosome"/>
    <property type="evidence" value="ECO:0007669"/>
    <property type="project" value="TreeGrafter"/>
</dbReference>
<dbReference type="PANTHER" id="PTHR33375:SF7">
    <property type="entry name" value="CHROMOSOME 2-PARTITIONING PROTEIN PARB-RELATED"/>
    <property type="match status" value="1"/>
</dbReference>
<feature type="domain" description="ParB-like N-terminal" evidence="3">
    <location>
        <begin position="14"/>
        <end position="118"/>
    </location>
</feature>
<dbReference type="InterPro" id="IPR036086">
    <property type="entry name" value="ParB/Sulfiredoxin_sf"/>
</dbReference>
<comment type="similarity">
    <text evidence="1">Belongs to the ParB family.</text>
</comment>
<dbReference type="CDD" id="cd16406">
    <property type="entry name" value="ParB_N_like"/>
    <property type="match status" value="1"/>
</dbReference>
<evidence type="ECO:0000313" key="5">
    <source>
        <dbReference type="Proteomes" id="UP000526233"/>
    </source>
</evidence>
<comment type="caution">
    <text evidence="4">The sequence shown here is derived from an EMBL/GenBank/DDBJ whole genome shotgun (WGS) entry which is preliminary data.</text>
</comment>
<accession>A0A7Y3T854</accession>
<dbReference type="RefSeq" id="WP_062425004.1">
    <property type="nucleotide sequence ID" value="NZ_PKQI01000003.1"/>
</dbReference>
<keyword evidence="2" id="KW-0175">Coiled coil</keyword>
<sequence length="711" mass="78065">MAPAAQKITLSSSRDIPFNKLILSQSNVRKVKAGISIEELSQDIARRGLLQGLNVRPVVDAEGNQTGMFEIPAGGRRYRALELLVKAKRLARTAPVPCVVREAGSDILPEDDSLAENLQRAPLHPLDQYRAFQDMRLKGMSEEEIAAAFFVSTNIVKQRLRLASVAPSLLNLYAEDGVTLEQLMAFTVNPDHSRQEQVWDAIKDSWSKEPHQIRRMLTETTVRASDKRAQFVGIEAYEAAGGIVLNDLFQSDDGGWLQDVGLLEQLTDDKLKAQAEAIGSEGWKWVDARTETPYGYGHGLRRLIGTTTPLSDEEQATFDALTAEYEALEAEYAEAEQYPEEVDERVGEIETALAAFDDRPVVYDPAEIARAGVFISIDREGRMSIDRGYVHPEDEAPLAVDGGDDTEGAVTPPGGSASSISARQHAVITIGGQPTEQDDDEEDVIKPLPERLVSELTAHRTLALHNALANNPHVAMTALLHRLVTERYHYSAPSGCLEVTVRHHFFSAQGNDLKDSASAKAIAQRYDDWKTDLPTEPTALWDWIAALDDASRMALLAHCVSYGVNALVEKVDRYGGSGLSQHSLDQRITQADRLARATALDMVDEAGWRPTVENYLGRVTKPRILEAVREGAGERAAQLIEHLKKGDMAKEAERLLADTGWLPSPLRLIETEQSPVIEVEAETAALPDFLSGVDEDAGDIDADPTHLIAAE</sequence>
<evidence type="ECO:0000256" key="1">
    <source>
        <dbReference type="ARBA" id="ARBA00006295"/>
    </source>
</evidence>
<dbReference type="SUPFAM" id="SSF109709">
    <property type="entry name" value="KorB DNA-binding domain-like"/>
    <property type="match status" value="1"/>
</dbReference>
<dbReference type="Gene3D" id="3.90.1530.30">
    <property type="match status" value="1"/>
</dbReference>
<dbReference type="FunFam" id="3.90.1530.30:FF:000002">
    <property type="entry name" value="Chromosome partitioning protein ParB"/>
    <property type="match status" value="1"/>
</dbReference>
<dbReference type="GO" id="GO:0007059">
    <property type="term" value="P:chromosome segregation"/>
    <property type="evidence" value="ECO:0007669"/>
    <property type="project" value="TreeGrafter"/>
</dbReference>
<evidence type="ECO:0000259" key="3">
    <source>
        <dbReference type="SMART" id="SM00470"/>
    </source>
</evidence>
<protein>
    <submittedName>
        <fullName evidence="4">ParB/RepB/Spo0J family partition protein</fullName>
    </submittedName>
</protein>
<dbReference type="Gene3D" id="1.10.10.2830">
    <property type="match status" value="1"/>
</dbReference>
<evidence type="ECO:0000313" key="4">
    <source>
        <dbReference type="EMBL" id="NNV22851.1"/>
    </source>
</evidence>
<dbReference type="PANTHER" id="PTHR33375">
    <property type="entry name" value="CHROMOSOME-PARTITIONING PROTEIN PARB-RELATED"/>
    <property type="match status" value="1"/>
</dbReference>
<organism evidence="4 5">
    <name type="scientific">Brucella pseudogrignonensis</name>
    <dbReference type="NCBI Taxonomy" id="419475"/>
    <lineage>
        <taxon>Bacteria</taxon>
        <taxon>Pseudomonadati</taxon>
        <taxon>Pseudomonadota</taxon>
        <taxon>Alphaproteobacteria</taxon>
        <taxon>Hyphomicrobiales</taxon>
        <taxon>Brucellaceae</taxon>
        <taxon>Brucella/Ochrobactrum group</taxon>
        <taxon>Brucella</taxon>
    </lineage>
</organism>
<gene>
    <name evidence="4" type="ORF">EHE22_20795</name>
</gene>